<reference evidence="2 3" key="1">
    <citation type="submission" date="2020-07" db="EMBL/GenBank/DDBJ databases">
        <title>Genomic Encyclopedia of Type Strains, Phase IV (KMG-V): Genome sequencing to study the core and pangenomes of soil and plant-associated prokaryotes.</title>
        <authorList>
            <person name="Whitman W."/>
        </authorList>
    </citation>
    <scope>NUCLEOTIDE SEQUENCE [LARGE SCALE GENOMIC DNA]</scope>
    <source>
        <strain evidence="2 3">X4EP2</strain>
    </source>
</reference>
<accession>A0A7Y9PJI4</accession>
<dbReference type="RefSeq" id="WP_179492637.1">
    <property type="nucleotide sequence ID" value="NZ_JACCCW010000002.1"/>
</dbReference>
<feature type="chain" id="PRO_5031325556" description="VWFA-related domain-containing protein" evidence="1">
    <location>
        <begin position="19"/>
        <end position="308"/>
    </location>
</feature>
<feature type="signal peptide" evidence="1">
    <location>
        <begin position="1"/>
        <end position="18"/>
    </location>
</feature>
<organism evidence="2 3">
    <name type="scientific">Granulicella arctica</name>
    <dbReference type="NCBI Taxonomy" id="940613"/>
    <lineage>
        <taxon>Bacteria</taxon>
        <taxon>Pseudomonadati</taxon>
        <taxon>Acidobacteriota</taxon>
        <taxon>Terriglobia</taxon>
        <taxon>Terriglobales</taxon>
        <taxon>Acidobacteriaceae</taxon>
        <taxon>Granulicella</taxon>
    </lineage>
</organism>
<evidence type="ECO:0000313" key="3">
    <source>
        <dbReference type="Proteomes" id="UP000589520"/>
    </source>
</evidence>
<dbReference type="AlphaFoldDB" id="A0A7Y9PJI4"/>
<comment type="caution">
    <text evidence="2">The sequence shown here is derived from an EMBL/GenBank/DDBJ whole genome shotgun (WGS) entry which is preliminary data.</text>
</comment>
<evidence type="ECO:0000256" key="1">
    <source>
        <dbReference type="SAM" id="SignalP"/>
    </source>
</evidence>
<dbReference type="Proteomes" id="UP000589520">
    <property type="component" value="Unassembled WGS sequence"/>
</dbReference>
<dbReference type="EMBL" id="JACCCW010000002">
    <property type="protein sequence ID" value="NYF80909.1"/>
    <property type="molecule type" value="Genomic_DNA"/>
</dbReference>
<evidence type="ECO:0000313" key="2">
    <source>
        <dbReference type="EMBL" id="NYF80909.1"/>
    </source>
</evidence>
<gene>
    <name evidence="2" type="ORF">HDF17_003229</name>
</gene>
<evidence type="ECO:0008006" key="4">
    <source>
        <dbReference type="Google" id="ProtNLM"/>
    </source>
</evidence>
<protein>
    <recommendedName>
        <fullName evidence="4">VWFA-related domain-containing protein</fullName>
    </recommendedName>
</protein>
<keyword evidence="3" id="KW-1185">Reference proteome</keyword>
<dbReference type="Gene3D" id="3.40.50.410">
    <property type="entry name" value="von Willebrand factor, type A domain"/>
    <property type="match status" value="1"/>
</dbReference>
<dbReference type="InterPro" id="IPR036465">
    <property type="entry name" value="vWFA_dom_sf"/>
</dbReference>
<name>A0A7Y9PJI4_9BACT</name>
<sequence length="308" mass="32834">MKKFLPVALLSLGLLAHAQEGPLPTQTLVTVDSKGAPALTAADLTIDVSNHKQPPTSLIPVTPAGAQIALLIDDGLRESVSRELNTLRSYITNLPPGTEIFIGYMSNGRILQASGFTTDHAAAAAKLRPPFGAPGISASPYFCLSEFVKSWPNEGFSQGPATRKARFVLMITNGVDPYNGSTSPLNQNSPYVDTAQRDAQRAGVGVYSIYFADAGFRGNRGSFSGQSYLTQVAEATGGRSYYTGSGNPVSMQPYLEQFQHDIAETYVATFPAAGKDLVQLKVKSNLPHVKVRTPQQVRPGNVESSSGQ</sequence>
<keyword evidence="1" id="KW-0732">Signal</keyword>
<proteinExistence type="predicted"/>